<feature type="compositionally biased region" description="Polar residues" evidence="6">
    <location>
        <begin position="258"/>
        <end position="281"/>
    </location>
</feature>
<comment type="cofactor">
    <cofactor evidence="1">
        <name>FAD</name>
        <dbReference type="ChEBI" id="CHEBI:57692"/>
    </cofactor>
</comment>
<gene>
    <name evidence="9" type="ORF">AR543_04445</name>
</gene>
<dbReference type="RefSeq" id="WP_060532178.1">
    <property type="nucleotide sequence ID" value="NZ_CP013023.1"/>
</dbReference>
<reference evidence="9 10" key="2">
    <citation type="journal article" date="2016" name="Int. J. Syst. Evol. Microbiol.">
        <title>Paenibacillus bovis sp. nov., isolated from raw yak (Bos grunniens) milk.</title>
        <authorList>
            <person name="Gao C."/>
            <person name="Han J."/>
            <person name="Liu Z."/>
            <person name="Xu X."/>
            <person name="Hang F."/>
            <person name="Wu Z."/>
        </authorList>
    </citation>
    <scope>NUCLEOTIDE SEQUENCE [LARGE SCALE GENOMIC DNA]</scope>
    <source>
        <strain evidence="9 10">BD3526</strain>
    </source>
</reference>
<dbReference type="Proteomes" id="UP000078148">
    <property type="component" value="Chromosome"/>
</dbReference>
<feature type="domain" description="FAD-binding" evidence="7">
    <location>
        <begin position="319"/>
        <end position="409"/>
    </location>
</feature>
<evidence type="ECO:0000256" key="2">
    <source>
        <dbReference type="ARBA" id="ARBA00007801"/>
    </source>
</evidence>
<dbReference type="GO" id="GO:0016709">
    <property type="term" value="F:oxidoreductase activity, acting on paired donors, with incorporation or reduction of molecular oxygen, NAD(P)H as one donor, and incorporation of one atom of oxygen"/>
    <property type="evidence" value="ECO:0007669"/>
    <property type="project" value="UniProtKB-ARBA"/>
</dbReference>
<evidence type="ECO:0000313" key="10">
    <source>
        <dbReference type="Proteomes" id="UP000078148"/>
    </source>
</evidence>
<evidence type="ECO:0000259" key="7">
    <source>
        <dbReference type="Pfam" id="PF01494"/>
    </source>
</evidence>
<dbReference type="PANTHER" id="PTHR43004">
    <property type="entry name" value="TRK SYSTEM POTASSIUM UPTAKE PROTEIN"/>
    <property type="match status" value="1"/>
</dbReference>
<keyword evidence="3" id="KW-0285">Flavoprotein</keyword>
<reference evidence="10" key="1">
    <citation type="submission" date="2015-10" db="EMBL/GenBank/DDBJ databases">
        <title>Genome of Paenibacillus bovis sp. nov.</title>
        <authorList>
            <person name="Wu Z."/>
            <person name="Gao C."/>
            <person name="Liu Z."/>
            <person name="Zheng H."/>
        </authorList>
    </citation>
    <scope>NUCLEOTIDE SEQUENCE [LARGE SCALE GENOMIC DNA]</scope>
    <source>
        <strain evidence="10">BD3526</strain>
    </source>
</reference>
<feature type="region of interest" description="Disordered" evidence="6">
    <location>
        <begin position="251"/>
        <end position="296"/>
    </location>
</feature>
<feature type="domain" description="Phenol hydroxylase-like C-terminal dimerisation" evidence="8">
    <location>
        <begin position="569"/>
        <end position="609"/>
    </location>
</feature>
<dbReference type="Pfam" id="PF01494">
    <property type="entry name" value="FAD_binding_3"/>
    <property type="match status" value="2"/>
</dbReference>
<dbReference type="InterPro" id="IPR036249">
    <property type="entry name" value="Thioredoxin-like_sf"/>
</dbReference>
<protein>
    <recommendedName>
        <fullName evidence="11">FAD-binding domain-containing protein</fullName>
    </recommendedName>
</protein>
<evidence type="ECO:0000256" key="3">
    <source>
        <dbReference type="ARBA" id="ARBA00022630"/>
    </source>
</evidence>
<keyword evidence="4" id="KW-0274">FAD</keyword>
<dbReference type="InterPro" id="IPR050641">
    <property type="entry name" value="RIFMO-like"/>
</dbReference>
<keyword evidence="5" id="KW-0560">Oxidoreductase</keyword>
<dbReference type="InterPro" id="IPR002938">
    <property type="entry name" value="FAD-bd"/>
</dbReference>
<dbReference type="PRINTS" id="PR00420">
    <property type="entry name" value="RNGMNOXGNASE"/>
</dbReference>
<dbReference type="InterPro" id="IPR038220">
    <property type="entry name" value="PHOX_C_sf"/>
</dbReference>
<dbReference type="SUPFAM" id="SSF51905">
    <property type="entry name" value="FAD/NAD(P)-binding domain"/>
    <property type="match status" value="1"/>
</dbReference>
<dbReference type="KEGG" id="pbv:AR543_04445"/>
<evidence type="ECO:0000259" key="8">
    <source>
        <dbReference type="Pfam" id="PF07976"/>
    </source>
</evidence>
<dbReference type="Pfam" id="PF07976">
    <property type="entry name" value="Phe_hydrox_dim"/>
    <property type="match status" value="1"/>
</dbReference>
<dbReference type="InterPro" id="IPR012941">
    <property type="entry name" value="Phe_hydrox_C_dim_dom"/>
</dbReference>
<dbReference type="GO" id="GO:0071949">
    <property type="term" value="F:FAD binding"/>
    <property type="evidence" value="ECO:0007669"/>
    <property type="project" value="InterPro"/>
</dbReference>
<keyword evidence="10" id="KW-1185">Reference proteome</keyword>
<dbReference type="STRING" id="1616788.AR543_04445"/>
<evidence type="ECO:0000256" key="1">
    <source>
        <dbReference type="ARBA" id="ARBA00001974"/>
    </source>
</evidence>
<dbReference type="InterPro" id="IPR036188">
    <property type="entry name" value="FAD/NAD-bd_sf"/>
</dbReference>
<organism evidence="9 10">
    <name type="scientific">Paenibacillus bovis</name>
    <dbReference type="NCBI Taxonomy" id="1616788"/>
    <lineage>
        <taxon>Bacteria</taxon>
        <taxon>Bacillati</taxon>
        <taxon>Bacillota</taxon>
        <taxon>Bacilli</taxon>
        <taxon>Bacillales</taxon>
        <taxon>Paenibacillaceae</taxon>
        <taxon>Paenibacillus</taxon>
    </lineage>
</organism>
<evidence type="ECO:0008006" key="11">
    <source>
        <dbReference type="Google" id="ProtNLM"/>
    </source>
</evidence>
<accession>A0A172ZDY1</accession>
<comment type="similarity">
    <text evidence="2">Belongs to the PheA/TfdB FAD monooxygenase family.</text>
</comment>
<dbReference type="Gene3D" id="3.30.70.2450">
    <property type="match status" value="1"/>
</dbReference>
<feature type="domain" description="FAD-binding" evidence="7">
    <location>
        <begin position="18"/>
        <end position="273"/>
    </location>
</feature>
<sequence>MTSNDRPIQQKQPHPPSCDVLIVGAGPTGLTLAIELMRRGVTCRIIDKAAQPSRQSKALGIMARTLELLDHSGITEQLVKHGHPVKEVQVRSGSHLLADVKLTPIIRSRYPYILTLPQSDTEQILYEHLYKLGGQVERSTELLALEQLDVETDMTGSADPFVRATVATPSGSEVIPARWVVGCDGAHSTVRHLLGISFDGSAIDQQFALADVEVQWPVKPEGVRIYLHAGHIAAFFPMPGERYRVIIAAPPDVPLTDQPPQDHSSTSRQSVLSNQEPSSSEGADAGGSYTAEGTGLGSGDITLPDIQRILDICMPEQDRVILHDSIWIAHFRVNERKVKRYRQGAVFLAGDAAHIHSPVGGQGMNTGIQDAVNLAWKLALVSQGQASPAILDSYEEEREPVARELLRWTGLFTRLVISRVRPLTFMRNTAAPLLSSRRFVQLRMAERLSETGIRYPHSQIVRQGKGWRRGMPLAGERAPDNGRPATSILSGKHTLLVFPDTVPPKMPISSIPRPYEENLEEEDKRPLWMRVSDSWKEVIDLVIMLPDEPLMLPQPLPAQYEIDSDLLLHRLYGMERGGYVIVRPDGYIGFVGSLADELELIGCINQFFRIPARYS</sequence>
<proteinExistence type="inferred from homology"/>
<dbReference type="EMBL" id="CP013023">
    <property type="protein sequence ID" value="ANF95340.1"/>
    <property type="molecule type" value="Genomic_DNA"/>
</dbReference>
<dbReference type="Gene3D" id="3.50.50.60">
    <property type="entry name" value="FAD/NAD(P)-binding domain"/>
    <property type="match status" value="1"/>
</dbReference>
<evidence type="ECO:0000256" key="6">
    <source>
        <dbReference type="SAM" id="MobiDB-lite"/>
    </source>
</evidence>
<evidence type="ECO:0000256" key="5">
    <source>
        <dbReference type="ARBA" id="ARBA00023002"/>
    </source>
</evidence>
<dbReference type="Gene3D" id="3.40.30.20">
    <property type="match status" value="1"/>
</dbReference>
<evidence type="ECO:0000313" key="9">
    <source>
        <dbReference type="EMBL" id="ANF95340.1"/>
    </source>
</evidence>
<dbReference type="SUPFAM" id="SSF52833">
    <property type="entry name" value="Thioredoxin-like"/>
    <property type="match status" value="1"/>
</dbReference>
<dbReference type="PANTHER" id="PTHR43004:SF19">
    <property type="entry name" value="BINDING MONOOXYGENASE, PUTATIVE (JCVI)-RELATED"/>
    <property type="match status" value="1"/>
</dbReference>
<name>A0A172ZDY1_9BACL</name>
<evidence type="ECO:0000256" key="4">
    <source>
        <dbReference type="ARBA" id="ARBA00022827"/>
    </source>
</evidence>
<dbReference type="AlphaFoldDB" id="A0A172ZDY1"/>